<evidence type="ECO:0000256" key="23">
    <source>
        <dbReference type="ARBA" id="ARBA00032093"/>
    </source>
</evidence>
<feature type="region of interest" description="Disordered" evidence="37">
    <location>
        <begin position="1"/>
        <end position="25"/>
    </location>
</feature>
<dbReference type="InterPro" id="IPR003033">
    <property type="entry name" value="SCP2_sterol-bd_dom"/>
</dbReference>
<organism evidence="41 42">
    <name type="scientific">Bursaphelenchus okinawaensis</name>
    <dbReference type="NCBI Taxonomy" id="465554"/>
    <lineage>
        <taxon>Eukaryota</taxon>
        <taxon>Metazoa</taxon>
        <taxon>Ecdysozoa</taxon>
        <taxon>Nematoda</taxon>
        <taxon>Chromadorea</taxon>
        <taxon>Rhabditida</taxon>
        <taxon>Tylenchina</taxon>
        <taxon>Tylenchomorpha</taxon>
        <taxon>Aphelenchoidea</taxon>
        <taxon>Aphelenchoididae</taxon>
        <taxon>Bursaphelenchus</taxon>
    </lineage>
</organism>
<evidence type="ECO:0000256" key="18">
    <source>
        <dbReference type="ARBA" id="ARBA00029287"/>
    </source>
</evidence>
<evidence type="ECO:0000256" key="5">
    <source>
        <dbReference type="ARBA" id="ARBA00022448"/>
    </source>
</evidence>
<proteinExistence type="predicted"/>
<evidence type="ECO:0000313" key="41">
    <source>
        <dbReference type="EMBL" id="CAD5210594.1"/>
    </source>
</evidence>
<evidence type="ECO:0000259" key="40">
    <source>
        <dbReference type="Pfam" id="PF22691"/>
    </source>
</evidence>
<keyword evidence="6" id="KW-0963">Cytoplasm</keyword>
<dbReference type="PANTHER" id="PTHR42870:SF1">
    <property type="entry name" value="NON-SPECIFIC LIPID-TRANSFER PROTEIN-LIKE 2"/>
    <property type="match status" value="1"/>
</dbReference>
<protein>
    <recommendedName>
        <fullName evidence="4">Sterol carrier protein 2</fullName>
        <ecNumber evidence="13">2.3.1.155</ecNumber>
        <ecNumber evidence="14">2.3.1.16</ecNumber>
        <ecNumber evidence="3">2.3.1.176</ecNumber>
    </recommendedName>
    <alternativeName>
        <fullName evidence="23">Acetyl-CoA C-myristoyltransferase</fullName>
    </alternativeName>
    <alternativeName>
        <fullName evidence="20">Non-specific lipid-transfer protein</fullName>
    </alternativeName>
    <alternativeName>
        <fullName evidence="24">Propanoyl-CoA C-acyltransferase</fullName>
    </alternativeName>
    <alternativeName>
        <fullName evidence="19">SCP-2/3-oxoacyl-CoA thiolase</fullName>
    </alternativeName>
    <alternativeName>
        <fullName evidence="21">SCP-2/thiolase</fullName>
    </alternativeName>
    <alternativeName>
        <fullName evidence="22">SCP-chi</fullName>
    </alternativeName>
    <alternativeName>
        <fullName evidence="25">Sterol carrier protein X</fullName>
    </alternativeName>
</protein>
<comment type="function">
    <text evidence="27">Plays a crucial role in the peroxisomal oxidation of branched-chain fatty acids. Catalyzes the last step of the peroxisomal beta-oxidation of branched chain fatty acids and the side chain of the bile acid intermediates di- and trihydroxycoprostanic acids (DHCA and THCA). Also active with medium and long straight chain 3-oxoacyl-CoAs. Stimulates the microsomal conversion of 7-dehydrocholesterol to cholesterol and transfers phosphatidylcholine and 7-dehydrocholesterol between membrances, in vitro. Isoforms SCP2 and SCPx cooperate in peroxisomal oxidation of certain naturally occurring tetramethyl-branched fatty acyl-CoAs.</text>
</comment>
<sequence>MYYDSHLTDQPNCHQTQPNSSKKQFHPIMSKPKVYVVGVGMTPFTKPGSTGKDYPELVKDAVTEAVNDAGLQYKDVQQAFVGYLFGGTCCGQRALYEIGFTGIPIYNVNNACCSGSTGIYLAKQAIESGNSDVCLAVGFEKMATGSLDKMGSNPDGRAQSNDFHIKVAQNAYGVSNSPVNCQLFGSAAMEHMEKYGTKREHFAKIGWKNHLHSVNNPKSQFTKMYTFDEVLKARKIHGPLGLLECSPTSDGAAAVILVSEKWLNQNPHLRTQAVEIAGMELATDMPGAFEKSCIDMVGFKMCQTAAKRLFQKSGYTPNDVQAIELHDCFAPNELITYEGLGLCPVGKAGELVDRGDNTYGGKWVINPSGGLISKGHPIGATGVAQCVELSNQLRGRCGKRQVPNMKLGLQHNLGIGGAVVLALYRRADGGFTMSKPKVYVIGVGMTPFTKPGSTGQDYPEMVKDAVTEALNDAGLQYKDVQQATVGYLYGGTCCGQRALYEIGFTGIPIYNVNNACASGSSGVFLCKQIIEGGNADVCLAVGFEKMAAGSLEQMQPLLEDRTFSQEKHIQVMNDTYGIGPTPIMCQMFGHAGKEHMEKYGTKREHFAKIGWKNHLHSVNNPKSQFQKYYSLEQVLKARSMHECLGLLECSPTSDGAAAIVVVSERFLAKNPHLREQAVEIVGMELATDEPSVFAENSNLKMVGFDMVKKASDRLYKNTGKCPNDVQVIELHDCFASNELITYEAIGLCPIGKAGEIVDRGDNTYGGKWVINPSGGLISKGHPIGATGVAQIVELSNQLRGRCGKRQVPKVKLAMQHNIGIGGAVVVGLYQRADGGVSPGQGITSLSALGVDGVGGGAGGNGGSGSEFKSDVIFEEIKSRAGEEPDLAKQVKGCFRFTITADSGKKKSWTVDMKKATPYIGTESDAKPDVEILIKDGDFITISQGKLKPDQAFMQGKMKIKGNIMMAMKLKTILDPSKLKAKL</sequence>
<feature type="domain" description="Thiolase C-terminal" evidence="40">
    <location>
        <begin position="704"/>
        <end position="820"/>
    </location>
</feature>
<keyword evidence="8" id="KW-0445">Lipid transport</keyword>
<evidence type="ECO:0000256" key="15">
    <source>
        <dbReference type="ARBA" id="ARBA00024471"/>
    </source>
</evidence>
<comment type="catalytic activity">
    <reaction evidence="29">
        <text>hexanoyl-CoA + acetyl-CoA = 3-oxooctanoyl-CoA + CoA</text>
        <dbReference type="Rhea" id="RHEA:31203"/>
        <dbReference type="ChEBI" id="CHEBI:57287"/>
        <dbReference type="ChEBI" id="CHEBI:57288"/>
        <dbReference type="ChEBI" id="CHEBI:62619"/>
        <dbReference type="ChEBI" id="CHEBI:62620"/>
    </reaction>
    <physiologicalReaction direction="right-to-left" evidence="29">
        <dbReference type="Rhea" id="RHEA:31205"/>
    </physiologicalReaction>
</comment>
<evidence type="ECO:0000256" key="26">
    <source>
        <dbReference type="ARBA" id="ARBA00045738"/>
    </source>
</evidence>
<dbReference type="AlphaFoldDB" id="A0A811K5B6"/>
<evidence type="ECO:0000256" key="22">
    <source>
        <dbReference type="ARBA" id="ARBA00031346"/>
    </source>
</evidence>
<dbReference type="EC" id="2.3.1.176" evidence="3"/>
<evidence type="ECO:0000313" key="42">
    <source>
        <dbReference type="Proteomes" id="UP000614601"/>
    </source>
</evidence>
<gene>
    <name evidence="41" type="ORF">BOKJ2_LOCUS3272</name>
</gene>
<evidence type="ECO:0000259" key="39">
    <source>
        <dbReference type="Pfam" id="PF02036"/>
    </source>
</evidence>
<evidence type="ECO:0000256" key="7">
    <source>
        <dbReference type="ARBA" id="ARBA00022679"/>
    </source>
</evidence>
<dbReference type="NCBIfam" id="NF006102">
    <property type="entry name" value="PRK08256.1"/>
    <property type="match status" value="2"/>
</dbReference>
<evidence type="ECO:0000256" key="9">
    <source>
        <dbReference type="ARBA" id="ARBA00023098"/>
    </source>
</evidence>
<evidence type="ECO:0000256" key="34">
    <source>
        <dbReference type="ARBA" id="ARBA00049270"/>
    </source>
</evidence>
<evidence type="ECO:0000256" key="13">
    <source>
        <dbReference type="ARBA" id="ARBA00024058"/>
    </source>
</evidence>
<evidence type="ECO:0000256" key="3">
    <source>
        <dbReference type="ARBA" id="ARBA00012352"/>
    </source>
</evidence>
<accession>A0A811K5B6</accession>
<evidence type="ECO:0000256" key="32">
    <source>
        <dbReference type="ARBA" id="ARBA00049178"/>
    </source>
</evidence>
<comment type="function">
    <text evidence="26">Mediates the transfer of all common phospholipids, cholesterol and gangliosides from the endoplasmic reticulum to the plasma membrane. May play a role in regulating steroidogenesis. Stimulates the microsomal conversion of 7-dehydrocholesterol to cholesterol. Also binds fatty acids and fatty acyl Coenzyme A (CoA) such as phytanoyl-CoA. Involved in the regulation phospholipid synthesis in endoplasmic reticulum enhancing the incorporation of exogenous fatty acid into glycerides. Seems to stimulate the rate-limiting step in phosphatidic acid formation mediated by GPAT3. Isoforms SCP2 and SCPx cooperate in peroxisomal oxidation of certain naturally occurring tetramethyl-branched fatty acyl-CoAs.</text>
</comment>
<evidence type="ECO:0000256" key="29">
    <source>
        <dbReference type="ARBA" id="ARBA00048001"/>
    </source>
</evidence>
<keyword evidence="12" id="KW-0012">Acyltransferase</keyword>
<evidence type="ECO:0000256" key="16">
    <source>
        <dbReference type="ARBA" id="ARBA00024509"/>
    </source>
</evidence>
<feature type="domain" description="Thiolase N-terminal" evidence="38">
    <location>
        <begin position="438"/>
        <end position="664"/>
    </location>
</feature>
<dbReference type="Gene3D" id="3.40.47.10">
    <property type="match status" value="2"/>
</dbReference>
<dbReference type="GO" id="GO:0050633">
    <property type="term" value="F:acetyl-CoA C-myristoyltransferase activity"/>
    <property type="evidence" value="ECO:0007669"/>
    <property type="project" value="UniProtKB-EC"/>
</dbReference>
<dbReference type="GO" id="GO:0006869">
    <property type="term" value="P:lipid transport"/>
    <property type="evidence" value="ECO:0007669"/>
    <property type="project" value="UniProtKB-KW"/>
</dbReference>
<evidence type="ECO:0000256" key="11">
    <source>
        <dbReference type="ARBA" id="ARBA00023140"/>
    </source>
</evidence>
<feature type="compositionally biased region" description="Polar residues" evidence="37">
    <location>
        <begin position="8"/>
        <end position="22"/>
    </location>
</feature>
<comment type="catalytic activity">
    <reaction evidence="32">
        <text>an acyl-CoA + acetyl-CoA = a 3-oxoacyl-CoA + CoA</text>
        <dbReference type="Rhea" id="RHEA:21564"/>
        <dbReference type="ChEBI" id="CHEBI:57287"/>
        <dbReference type="ChEBI" id="CHEBI:57288"/>
        <dbReference type="ChEBI" id="CHEBI:58342"/>
        <dbReference type="ChEBI" id="CHEBI:90726"/>
        <dbReference type="EC" id="2.3.1.16"/>
    </reaction>
    <physiologicalReaction direction="right-to-left" evidence="32">
        <dbReference type="Rhea" id="RHEA:21566"/>
    </physiologicalReaction>
</comment>
<evidence type="ECO:0000256" key="17">
    <source>
        <dbReference type="ARBA" id="ARBA00024514"/>
    </source>
</evidence>
<evidence type="ECO:0000256" key="12">
    <source>
        <dbReference type="ARBA" id="ARBA00023315"/>
    </source>
</evidence>
<dbReference type="SUPFAM" id="SSF55718">
    <property type="entry name" value="SCP-like"/>
    <property type="match status" value="1"/>
</dbReference>
<evidence type="ECO:0000256" key="27">
    <source>
        <dbReference type="ARBA" id="ARBA00045994"/>
    </source>
</evidence>
<dbReference type="FunFam" id="3.40.47.10:FF:000016">
    <property type="entry name" value="Non-specific lipid-transfer protein"/>
    <property type="match status" value="2"/>
</dbReference>
<evidence type="ECO:0000256" key="2">
    <source>
        <dbReference type="ARBA" id="ARBA00004496"/>
    </source>
</evidence>
<comment type="catalytic activity">
    <reaction evidence="18">
        <text>7-dehydrocholesterol(in) = 7-dehydrocholesterol(out)</text>
        <dbReference type="Rhea" id="RHEA:62960"/>
        <dbReference type="ChEBI" id="CHEBI:17759"/>
    </reaction>
</comment>
<comment type="catalytic activity">
    <reaction evidence="34">
        <text>dodecanoyl-CoA + acetyl-CoA = 3-oxotetradecanoyl-CoA + CoA</text>
        <dbReference type="Rhea" id="RHEA:31091"/>
        <dbReference type="ChEBI" id="CHEBI:57287"/>
        <dbReference type="ChEBI" id="CHEBI:57288"/>
        <dbReference type="ChEBI" id="CHEBI:57375"/>
        <dbReference type="ChEBI" id="CHEBI:62543"/>
    </reaction>
    <physiologicalReaction direction="right-to-left" evidence="34">
        <dbReference type="Rhea" id="RHEA:31093"/>
    </physiologicalReaction>
</comment>
<dbReference type="PANTHER" id="PTHR42870">
    <property type="entry name" value="ACETYL-COA C-ACETYLTRANSFERASE"/>
    <property type="match status" value="1"/>
</dbReference>
<comment type="caution">
    <text evidence="41">The sequence shown here is derived from an EMBL/GenBank/DDBJ whole genome shotgun (WGS) entry which is preliminary data.</text>
</comment>
<evidence type="ECO:0000256" key="28">
    <source>
        <dbReference type="ARBA" id="ARBA00047485"/>
    </source>
</evidence>
<dbReference type="Proteomes" id="UP000614601">
    <property type="component" value="Unassembled WGS sequence"/>
</dbReference>
<keyword evidence="11" id="KW-0576">Peroxisome</keyword>
<dbReference type="OrthoDB" id="542135at2759"/>
<dbReference type="EMBL" id="CAJFDH010000002">
    <property type="protein sequence ID" value="CAD5210594.1"/>
    <property type="molecule type" value="Genomic_DNA"/>
</dbReference>
<evidence type="ECO:0000256" key="14">
    <source>
        <dbReference type="ARBA" id="ARBA00024073"/>
    </source>
</evidence>
<name>A0A811K5B6_9BILA</name>
<comment type="subcellular location">
    <subcellularLocation>
        <location evidence="2">Cytoplasm</location>
    </subcellularLocation>
    <subcellularLocation>
        <location evidence="1">Peroxisome</location>
    </subcellularLocation>
</comment>
<comment type="catalytic activity">
    <reaction evidence="35">
        <text>3-oxohexadecanedioyl-CoA + CoA = tetradecanedioyl-CoA + acetyl-CoA</text>
        <dbReference type="Rhea" id="RHEA:40343"/>
        <dbReference type="ChEBI" id="CHEBI:57287"/>
        <dbReference type="ChEBI" id="CHEBI:57288"/>
        <dbReference type="ChEBI" id="CHEBI:77081"/>
        <dbReference type="ChEBI" id="CHEBI:77084"/>
    </reaction>
    <physiologicalReaction direction="left-to-right" evidence="35">
        <dbReference type="Rhea" id="RHEA:40344"/>
    </physiologicalReaction>
</comment>
<comment type="catalytic activity">
    <reaction evidence="28">
        <text>tetradecanoyl-CoA + acetyl-CoA = 3-oxohexadecanoyl-CoA + CoA</text>
        <dbReference type="Rhea" id="RHEA:18161"/>
        <dbReference type="ChEBI" id="CHEBI:57287"/>
        <dbReference type="ChEBI" id="CHEBI:57288"/>
        <dbReference type="ChEBI" id="CHEBI:57349"/>
        <dbReference type="ChEBI" id="CHEBI:57385"/>
        <dbReference type="EC" id="2.3.1.155"/>
    </reaction>
    <physiologicalReaction direction="right-to-left" evidence="28">
        <dbReference type="Rhea" id="RHEA:18163"/>
    </physiologicalReaction>
</comment>
<dbReference type="InterPro" id="IPR036527">
    <property type="entry name" value="SCP2_sterol-bd_dom_sf"/>
</dbReference>
<evidence type="ECO:0000256" key="30">
    <source>
        <dbReference type="ARBA" id="ARBA00048004"/>
    </source>
</evidence>
<comment type="catalytic activity">
    <reaction evidence="30">
        <text>decanoyl-CoA + acetyl-CoA = 3-oxododecanoyl-CoA + CoA</text>
        <dbReference type="Rhea" id="RHEA:31183"/>
        <dbReference type="ChEBI" id="CHEBI:57287"/>
        <dbReference type="ChEBI" id="CHEBI:57288"/>
        <dbReference type="ChEBI" id="CHEBI:61430"/>
        <dbReference type="ChEBI" id="CHEBI:62615"/>
    </reaction>
    <physiologicalReaction direction="right-to-left" evidence="30">
        <dbReference type="Rhea" id="RHEA:31185"/>
    </physiologicalReaction>
</comment>
<evidence type="ECO:0000256" key="4">
    <source>
        <dbReference type="ARBA" id="ARBA00014545"/>
    </source>
</evidence>
<dbReference type="Pfam" id="PF00108">
    <property type="entry name" value="Thiolase_N"/>
    <property type="match status" value="2"/>
</dbReference>
<evidence type="ECO:0000256" key="6">
    <source>
        <dbReference type="ARBA" id="ARBA00022490"/>
    </source>
</evidence>
<evidence type="ECO:0000256" key="24">
    <source>
        <dbReference type="ARBA" id="ARBA00032316"/>
    </source>
</evidence>
<dbReference type="InterPro" id="IPR055140">
    <property type="entry name" value="Thiolase_C_2"/>
</dbReference>
<dbReference type="GO" id="GO:0008289">
    <property type="term" value="F:lipid binding"/>
    <property type="evidence" value="ECO:0007669"/>
    <property type="project" value="UniProtKB-KW"/>
</dbReference>
<dbReference type="EMBL" id="CAJFCW020000002">
    <property type="protein sequence ID" value="CAG9091672.1"/>
    <property type="molecule type" value="Genomic_DNA"/>
</dbReference>
<dbReference type="EC" id="2.3.1.16" evidence="14"/>
<dbReference type="GO" id="GO:0006629">
    <property type="term" value="P:lipid metabolic process"/>
    <property type="evidence" value="ECO:0007669"/>
    <property type="project" value="UniProtKB-KW"/>
</dbReference>
<feature type="domain" description="Thiolase N-terminal" evidence="38">
    <location>
        <begin position="34"/>
        <end position="260"/>
    </location>
</feature>
<dbReference type="SUPFAM" id="SSF53901">
    <property type="entry name" value="Thiolase-like"/>
    <property type="match status" value="4"/>
</dbReference>
<comment type="catalytic activity">
    <reaction evidence="16">
        <text>choloyl-CoA + propanoyl-CoA = 3alpha,7alpha,12alpha-trihydroxy-24-oxo-5beta-cholestan-26-oyl-CoA + CoA</text>
        <dbReference type="Rhea" id="RHEA:16865"/>
        <dbReference type="ChEBI" id="CHEBI:57287"/>
        <dbReference type="ChEBI" id="CHEBI:57373"/>
        <dbReference type="ChEBI" id="CHEBI:57392"/>
        <dbReference type="ChEBI" id="CHEBI:58507"/>
        <dbReference type="EC" id="2.3.1.176"/>
    </reaction>
    <physiologicalReaction direction="right-to-left" evidence="16">
        <dbReference type="Rhea" id="RHEA:16867"/>
    </physiologicalReaction>
</comment>
<keyword evidence="10" id="KW-0446">Lipid-binding</keyword>
<keyword evidence="7" id="KW-0808">Transferase</keyword>
<feature type="domain" description="Thiolase C-terminal" evidence="40">
    <location>
        <begin position="295"/>
        <end position="415"/>
    </location>
</feature>
<evidence type="ECO:0000256" key="21">
    <source>
        <dbReference type="ARBA" id="ARBA00031275"/>
    </source>
</evidence>
<dbReference type="Proteomes" id="UP000783686">
    <property type="component" value="Unassembled WGS sequence"/>
</dbReference>
<feature type="domain" description="SCP2" evidence="39">
    <location>
        <begin position="873"/>
        <end position="974"/>
    </location>
</feature>
<dbReference type="GO" id="GO:0003988">
    <property type="term" value="F:acetyl-CoA C-acyltransferase activity"/>
    <property type="evidence" value="ECO:0007669"/>
    <property type="project" value="UniProtKB-EC"/>
</dbReference>
<evidence type="ECO:0000256" key="8">
    <source>
        <dbReference type="ARBA" id="ARBA00023055"/>
    </source>
</evidence>
<evidence type="ECO:0000256" key="1">
    <source>
        <dbReference type="ARBA" id="ARBA00004275"/>
    </source>
</evidence>
<keyword evidence="9" id="KW-0443">Lipid metabolism</keyword>
<comment type="catalytic activity">
    <reaction evidence="33">
        <text>hexadecanoyl-CoA + acetyl-CoA = 3-oxooctadecanoyl-CoA + CoA</text>
        <dbReference type="Rhea" id="RHEA:35279"/>
        <dbReference type="ChEBI" id="CHEBI:57287"/>
        <dbReference type="ChEBI" id="CHEBI:57288"/>
        <dbReference type="ChEBI" id="CHEBI:57379"/>
        <dbReference type="ChEBI" id="CHEBI:71407"/>
    </reaction>
    <physiologicalReaction direction="right-to-left" evidence="33">
        <dbReference type="Rhea" id="RHEA:35281"/>
    </physiologicalReaction>
</comment>
<evidence type="ECO:0000256" key="25">
    <source>
        <dbReference type="ARBA" id="ARBA00033178"/>
    </source>
</evidence>
<evidence type="ECO:0000256" key="37">
    <source>
        <dbReference type="SAM" id="MobiDB-lite"/>
    </source>
</evidence>
<keyword evidence="5" id="KW-0813">Transport</keyword>
<dbReference type="CDD" id="cd00829">
    <property type="entry name" value="SCP-x_thiolase"/>
    <property type="match status" value="2"/>
</dbReference>
<dbReference type="InterPro" id="IPR020613">
    <property type="entry name" value="Thiolase_CS"/>
</dbReference>
<dbReference type="InterPro" id="IPR020616">
    <property type="entry name" value="Thiolase_N"/>
</dbReference>
<comment type="catalytic activity">
    <reaction evidence="15">
        <text>propanoyl-CoA + tetradecanoyl-CoA = 3-oxo-2-methylhexadecanoyl-CoA + CoA</text>
        <dbReference type="Rhea" id="RHEA:46344"/>
        <dbReference type="ChEBI" id="CHEBI:57287"/>
        <dbReference type="ChEBI" id="CHEBI:57385"/>
        <dbReference type="ChEBI" id="CHEBI:57392"/>
        <dbReference type="ChEBI" id="CHEBI:86042"/>
    </reaction>
    <physiologicalReaction direction="right-to-left" evidence="15">
        <dbReference type="Rhea" id="RHEA:46346"/>
    </physiologicalReaction>
</comment>
<dbReference type="EC" id="2.3.1.155" evidence="13"/>
<dbReference type="Gene3D" id="3.30.1050.10">
    <property type="entry name" value="SCP2 sterol-binding domain"/>
    <property type="match status" value="1"/>
</dbReference>
<comment type="catalytic activity">
    <reaction evidence="36">
        <text>octanoyl-CoA + acetyl-CoA = 3-oxodecanoyl-CoA + CoA</text>
        <dbReference type="Rhea" id="RHEA:31087"/>
        <dbReference type="ChEBI" id="CHEBI:57287"/>
        <dbReference type="ChEBI" id="CHEBI:57288"/>
        <dbReference type="ChEBI" id="CHEBI:57386"/>
        <dbReference type="ChEBI" id="CHEBI:62548"/>
    </reaction>
    <physiologicalReaction direction="right-to-left" evidence="36">
        <dbReference type="Rhea" id="RHEA:31089"/>
    </physiologicalReaction>
</comment>
<evidence type="ECO:0000256" key="33">
    <source>
        <dbReference type="ARBA" id="ARBA00049268"/>
    </source>
</evidence>
<dbReference type="Pfam" id="PF02036">
    <property type="entry name" value="SCP2"/>
    <property type="match status" value="1"/>
</dbReference>
<evidence type="ECO:0000256" key="36">
    <source>
        <dbReference type="ARBA" id="ARBA00049542"/>
    </source>
</evidence>
<evidence type="ECO:0000256" key="19">
    <source>
        <dbReference type="ARBA" id="ARBA00030531"/>
    </source>
</evidence>
<reference evidence="41" key="1">
    <citation type="submission" date="2020-09" db="EMBL/GenBank/DDBJ databases">
        <authorList>
            <person name="Kikuchi T."/>
        </authorList>
    </citation>
    <scope>NUCLEOTIDE SEQUENCE</scope>
    <source>
        <strain evidence="41">SH1</strain>
    </source>
</reference>
<dbReference type="InterPro" id="IPR016039">
    <property type="entry name" value="Thiolase-like"/>
</dbReference>
<dbReference type="PROSITE" id="PS00098">
    <property type="entry name" value="THIOLASE_1"/>
    <property type="match status" value="1"/>
</dbReference>
<dbReference type="InterPro" id="IPR020615">
    <property type="entry name" value="Thiolase_acyl_enz_int_AS"/>
</dbReference>
<evidence type="ECO:0000256" key="31">
    <source>
        <dbReference type="ARBA" id="ARBA00048553"/>
    </source>
</evidence>
<evidence type="ECO:0000256" key="35">
    <source>
        <dbReference type="ARBA" id="ARBA00049306"/>
    </source>
</evidence>
<evidence type="ECO:0000256" key="10">
    <source>
        <dbReference type="ARBA" id="ARBA00023121"/>
    </source>
</evidence>
<dbReference type="PROSITE" id="PS00737">
    <property type="entry name" value="THIOLASE_2"/>
    <property type="match status" value="2"/>
</dbReference>
<dbReference type="Pfam" id="PF22691">
    <property type="entry name" value="Thiolase_C_1"/>
    <property type="match status" value="2"/>
</dbReference>
<keyword evidence="42" id="KW-1185">Reference proteome</keyword>
<dbReference type="GO" id="GO:0005777">
    <property type="term" value="C:peroxisome"/>
    <property type="evidence" value="ECO:0007669"/>
    <property type="project" value="UniProtKB-SubCell"/>
</dbReference>
<comment type="catalytic activity">
    <reaction evidence="31">
        <text>butanoyl-CoA + acetyl-CoA = 3-oxohexanoyl-CoA + CoA</text>
        <dbReference type="Rhea" id="RHEA:31111"/>
        <dbReference type="ChEBI" id="CHEBI:57287"/>
        <dbReference type="ChEBI" id="CHEBI:57288"/>
        <dbReference type="ChEBI" id="CHEBI:57371"/>
        <dbReference type="ChEBI" id="CHEBI:62418"/>
    </reaction>
    <physiologicalReaction direction="right-to-left" evidence="31">
        <dbReference type="Rhea" id="RHEA:31113"/>
    </physiologicalReaction>
</comment>
<evidence type="ECO:0000259" key="38">
    <source>
        <dbReference type="Pfam" id="PF00108"/>
    </source>
</evidence>
<evidence type="ECO:0000256" key="20">
    <source>
        <dbReference type="ARBA" id="ARBA00030851"/>
    </source>
</evidence>
<comment type="catalytic activity">
    <reaction evidence="17">
        <text>3-oxo-(9Z-octadecenoyl)-CoA + CoA = (7Z)-hexadecenoyl-CoA + acetyl-CoA</text>
        <dbReference type="Rhea" id="RHEA:47400"/>
        <dbReference type="ChEBI" id="CHEBI:57287"/>
        <dbReference type="ChEBI" id="CHEBI:57288"/>
        <dbReference type="ChEBI" id="CHEBI:87695"/>
        <dbReference type="ChEBI" id="CHEBI:87698"/>
    </reaction>
    <physiologicalReaction direction="left-to-right" evidence="17">
        <dbReference type="Rhea" id="RHEA:47401"/>
    </physiologicalReaction>
</comment>